<gene>
    <name evidence="2" type="ORF">F4Y08_05660</name>
</gene>
<keyword evidence="1" id="KW-0812">Transmembrane</keyword>
<sequence>MRSPAIMRVMHGLAHHHVGSPSLLQWLCVLLLASAVLLALNATALPNWSAAFPVAGLALLAYVWWTAHTHDYVMFQPERGTPPKPVPLPPGQAIQVSVTGLFAVEERCRRHVWLSGEYRTFPTREHAVITRLEPTRYCGIGRSREQLEGMWYIFCQPGDIVDIAVGELYFGSFRKPCVRLTHRQERPSRLRRRHVKRIMGTTYLACDSEQDRRRLAADLDTQPAAIEPNHP</sequence>
<keyword evidence="1" id="KW-0472">Membrane</keyword>
<protein>
    <submittedName>
        <fullName evidence="2">Uncharacterized protein</fullName>
    </submittedName>
</protein>
<proteinExistence type="predicted"/>
<keyword evidence="1" id="KW-1133">Transmembrane helix</keyword>
<reference evidence="2" key="1">
    <citation type="submission" date="2019-09" db="EMBL/GenBank/DDBJ databases">
        <title>Characterisation of the sponge microbiome using genome-centric metagenomics.</title>
        <authorList>
            <person name="Engelberts J.P."/>
            <person name="Robbins S.J."/>
            <person name="De Goeij J.M."/>
            <person name="Aranda M."/>
            <person name="Bell S.C."/>
            <person name="Webster N.S."/>
        </authorList>
    </citation>
    <scope>NUCLEOTIDE SEQUENCE</scope>
    <source>
        <strain evidence="2">SB0662_bin_9</strain>
    </source>
</reference>
<dbReference type="EMBL" id="VXPY01000036">
    <property type="protein sequence ID" value="MYD89813.1"/>
    <property type="molecule type" value="Genomic_DNA"/>
</dbReference>
<evidence type="ECO:0000313" key="2">
    <source>
        <dbReference type="EMBL" id="MYD89813.1"/>
    </source>
</evidence>
<accession>A0A6B1DT05</accession>
<evidence type="ECO:0000256" key="1">
    <source>
        <dbReference type="SAM" id="Phobius"/>
    </source>
</evidence>
<dbReference type="AlphaFoldDB" id="A0A6B1DT05"/>
<organism evidence="2">
    <name type="scientific">Caldilineaceae bacterium SB0662_bin_9</name>
    <dbReference type="NCBI Taxonomy" id="2605258"/>
    <lineage>
        <taxon>Bacteria</taxon>
        <taxon>Bacillati</taxon>
        <taxon>Chloroflexota</taxon>
        <taxon>Caldilineae</taxon>
        <taxon>Caldilineales</taxon>
        <taxon>Caldilineaceae</taxon>
    </lineage>
</organism>
<feature type="transmembrane region" description="Helical" evidence="1">
    <location>
        <begin position="48"/>
        <end position="65"/>
    </location>
</feature>
<comment type="caution">
    <text evidence="2">The sequence shown here is derived from an EMBL/GenBank/DDBJ whole genome shotgun (WGS) entry which is preliminary data.</text>
</comment>
<name>A0A6B1DT05_9CHLR</name>